<dbReference type="Pfam" id="PF13895">
    <property type="entry name" value="Ig_2"/>
    <property type="match status" value="1"/>
</dbReference>
<keyword evidence="6" id="KW-1185">Reference proteome</keyword>
<evidence type="ECO:0000256" key="1">
    <source>
        <dbReference type="ARBA" id="ARBA00022729"/>
    </source>
</evidence>
<feature type="domain" description="Ig-like" evidence="4">
    <location>
        <begin position="110"/>
        <end position="195"/>
    </location>
</feature>
<name>A0A7N6BX86_ANATE</name>
<evidence type="ECO:0000259" key="4">
    <source>
        <dbReference type="PROSITE" id="PS50835"/>
    </source>
</evidence>
<protein>
    <recommendedName>
        <fullName evidence="4">Ig-like domain-containing protein</fullName>
    </recommendedName>
</protein>
<keyword evidence="2" id="KW-1015">Disulfide bond</keyword>
<dbReference type="GO" id="GO:0006955">
    <property type="term" value="P:immune response"/>
    <property type="evidence" value="ECO:0007669"/>
    <property type="project" value="TreeGrafter"/>
</dbReference>
<dbReference type="OrthoDB" id="6151406at2759"/>
<dbReference type="SMART" id="SM00409">
    <property type="entry name" value="IG"/>
    <property type="match status" value="2"/>
</dbReference>
<dbReference type="InParanoid" id="A0A7N6BX86"/>
<dbReference type="PANTHER" id="PTHR11481">
    <property type="entry name" value="IMMUNOGLOBULIN FC RECEPTOR"/>
    <property type="match status" value="1"/>
</dbReference>
<dbReference type="SUPFAM" id="SSF48726">
    <property type="entry name" value="Immunoglobulin"/>
    <property type="match status" value="2"/>
</dbReference>
<feature type="chain" id="PRO_5030664731" description="Ig-like domain-containing protein" evidence="3">
    <location>
        <begin position="17"/>
        <end position="230"/>
    </location>
</feature>
<reference evidence="5" key="1">
    <citation type="submission" date="2021-04" db="EMBL/GenBank/DDBJ databases">
        <authorList>
            <consortium name="Wellcome Sanger Institute Data Sharing"/>
        </authorList>
    </citation>
    <scope>NUCLEOTIDE SEQUENCE [LARGE SCALE GENOMIC DNA]</scope>
</reference>
<reference evidence="5" key="2">
    <citation type="submission" date="2025-08" db="UniProtKB">
        <authorList>
            <consortium name="Ensembl"/>
        </authorList>
    </citation>
    <scope>IDENTIFICATION</scope>
</reference>
<keyword evidence="1 3" id="KW-0732">Signal</keyword>
<dbReference type="GO" id="GO:0009897">
    <property type="term" value="C:external side of plasma membrane"/>
    <property type="evidence" value="ECO:0007669"/>
    <property type="project" value="TreeGrafter"/>
</dbReference>
<dbReference type="Gene3D" id="2.60.40.10">
    <property type="entry name" value="Immunoglobulins"/>
    <property type="match status" value="2"/>
</dbReference>
<proteinExistence type="predicted"/>
<dbReference type="InterPro" id="IPR036179">
    <property type="entry name" value="Ig-like_dom_sf"/>
</dbReference>
<dbReference type="GO" id="GO:0007166">
    <property type="term" value="P:cell surface receptor signaling pathway"/>
    <property type="evidence" value="ECO:0007669"/>
    <property type="project" value="TreeGrafter"/>
</dbReference>
<feature type="domain" description="Ig-like" evidence="4">
    <location>
        <begin position="18"/>
        <end position="108"/>
    </location>
</feature>
<dbReference type="GO" id="GO:0004888">
    <property type="term" value="F:transmembrane signaling receptor activity"/>
    <property type="evidence" value="ECO:0007669"/>
    <property type="project" value="TreeGrafter"/>
</dbReference>
<dbReference type="GeneTree" id="ENSGT00940000163711"/>
<dbReference type="AlphaFoldDB" id="A0A7N6BX86"/>
<evidence type="ECO:0000256" key="3">
    <source>
        <dbReference type="SAM" id="SignalP"/>
    </source>
</evidence>
<dbReference type="Proteomes" id="UP000265040">
    <property type="component" value="Chromosome 18"/>
</dbReference>
<dbReference type="InterPro" id="IPR050488">
    <property type="entry name" value="Ig_Fc_receptor"/>
</dbReference>
<accession>A0A7N6BX86</accession>
<feature type="signal peptide" evidence="3">
    <location>
        <begin position="1"/>
        <end position="16"/>
    </location>
</feature>
<evidence type="ECO:0000256" key="2">
    <source>
        <dbReference type="ARBA" id="ARBA00023157"/>
    </source>
</evidence>
<dbReference type="InterPro" id="IPR007110">
    <property type="entry name" value="Ig-like_dom"/>
</dbReference>
<evidence type="ECO:0000313" key="6">
    <source>
        <dbReference type="Proteomes" id="UP000265040"/>
    </source>
</evidence>
<dbReference type="PANTHER" id="PTHR11481:SF64">
    <property type="entry name" value="FC RECEPTOR-LIKE PROTEIN 4"/>
    <property type="match status" value="1"/>
</dbReference>
<dbReference type="PROSITE" id="PS50835">
    <property type="entry name" value="IG_LIKE"/>
    <property type="match status" value="2"/>
</dbReference>
<evidence type="ECO:0000313" key="5">
    <source>
        <dbReference type="Ensembl" id="ENSATEP00000068196.1"/>
    </source>
</evidence>
<organism evidence="5 6">
    <name type="scientific">Anabas testudineus</name>
    <name type="common">Climbing perch</name>
    <name type="synonym">Anthias testudineus</name>
    <dbReference type="NCBI Taxonomy" id="64144"/>
    <lineage>
        <taxon>Eukaryota</taxon>
        <taxon>Metazoa</taxon>
        <taxon>Chordata</taxon>
        <taxon>Craniata</taxon>
        <taxon>Vertebrata</taxon>
        <taxon>Euteleostomi</taxon>
        <taxon>Actinopterygii</taxon>
        <taxon>Neopterygii</taxon>
        <taxon>Teleostei</taxon>
        <taxon>Neoteleostei</taxon>
        <taxon>Acanthomorphata</taxon>
        <taxon>Anabantaria</taxon>
        <taxon>Anabantiformes</taxon>
        <taxon>Anabantoidei</taxon>
        <taxon>Anabantidae</taxon>
        <taxon>Anabas</taxon>
    </lineage>
</organism>
<sequence>MLYVTELILLTIGLRGAPSLSSLSIAPDRAQFFRYDQISLSCEASEEFSGWTVKRNTSTGSFLSCAVDWGRSNGSFCVIRSVYAADTGVYWCESERGERSNVLNITVNTGDVILESPARPAREGDEVTLRCSYKKGYATYSTSQFRATFFKDGVFVGTNTEGKMFFPSVSKFNEGSYKCQHPTKGESSESRLTVTVCSEPKSVPTTPPPPPLVSLKMVFIILLLLLYSSL</sequence>
<reference evidence="5" key="3">
    <citation type="submission" date="2025-09" db="UniProtKB">
        <authorList>
            <consortium name="Ensembl"/>
        </authorList>
    </citation>
    <scope>IDENTIFICATION</scope>
</reference>
<dbReference type="Ensembl" id="ENSATET00000052378.1">
    <property type="protein sequence ID" value="ENSATEP00000068196.1"/>
    <property type="gene ID" value="ENSATEG00000026288.1"/>
</dbReference>
<dbReference type="InterPro" id="IPR003599">
    <property type="entry name" value="Ig_sub"/>
</dbReference>
<dbReference type="InterPro" id="IPR013783">
    <property type="entry name" value="Ig-like_fold"/>
</dbReference>